<dbReference type="SUPFAM" id="SSF50182">
    <property type="entry name" value="Sm-like ribonucleoproteins"/>
    <property type="match status" value="1"/>
</dbReference>
<keyword evidence="4 8" id="KW-0812">Transmembrane</keyword>
<keyword evidence="3" id="KW-1003">Cell membrane</keyword>
<evidence type="ECO:0000256" key="5">
    <source>
        <dbReference type="ARBA" id="ARBA00022989"/>
    </source>
</evidence>
<dbReference type="Proteomes" id="UP000316688">
    <property type="component" value="Unassembled WGS sequence"/>
</dbReference>
<comment type="similarity">
    <text evidence="2">Belongs to the MscS (TC 1.A.23) family.</text>
</comment>
<keyword evidence="5 8" id="KW-1133">Transmembrane helix</keyword>
<feature type="signal peptide" evidence="9">
    <location>
        <begin position="1"/>
        <end position="31"/>
    </location>
</feature>
<feature type="domain" description="Mechanosensitive ion channel MscS C-terminal" evidence="11">
    <location>
        <begin position="670"/>
        <end position="748"/>
    </location>
</feature>
<feature type="compositionally biased region" description="Basic and acidic residues" evidence="7">
    <location>
        <begin position="811"/>
        <end position="835"/>
    </location>
</feature>
<comment type="caution">
    <text evidence="12">The sequence shown here is derived from an EMBL/GenBank/DDBJ whole genome shotgun (WGS) entry which is preliminary data.</text>
</comment>
<dbReference type="InterPro" id="IPR011014">
    <property type="entry name" value="MscS_channel_TM-2"/>
</dbReference>
<dbReference type="PANTHER" id="PTHR30566:SF5">
    <property type="entry name" value="MECHANOSENSITIVE ION CHANNEL PROTEIN 1, MITOCHONDRIAL-RELATED"/>
    <property type="match status" value="1"/>
</dbReference>
<evidence type="ECO:0000256" key="9">
    <source>
        <dbReference type="SAM" id="SignalP"/>
    </source>
</evidence>
<feature type="transmembrane region" description="Helical" evidence="8">
    <location>
        <begin position="464"/>
        <end position="480"/>
    </location>
</feature>
<keyword evidence="9" id="KW-0732">Signal</keyword>
<dbReference type="InterPro" id="IPR049278">
    <property type="entry name" value="MS_channel_C"/>
</dbReference>
<proteinExistence type="inferred from homology"/>
<evidence type="ECO:0000256" key="1">
    <source>
        <dbReference type="ARBA" id="ARBA00004651"/>
    </source>
</evidence>
<feature type="transmembrane region" description="Helical" evidence="8">
    <location>
        <begin position="500"/>
        <end position="521"/>
    </location>
</feature>
<dbReference type="AlphaFoldDB" id="A0A557RMZ3"/>
<accession>A0A557RMZ3</accession>
<sequence length="835" mass="91263">MISTKRLRAATFAAGLALASLVLLLPGTARADASDSPSLLSVDYFSPRASFDRFIRNTDALIGLRADGAPVSEQVPRLRAAAGSFDFDATPHASSTAEQIRRILMAREIIARLPMPPVDTIPDRARVTETDLRSWTVPGTQLRMRRMTGTRHEGAFRFDAATIAEIDDLYRRISDRPRLDGAPDAYQRYIADVDAGAGAMGLSQALIASRLHVVGTTSPRDTMESFLGNMTDAYRVARTAARQLGSDPPQISIEAARRQQAIATDQLQQAVSVFDLSEVPEALRRDTGIEAALLLKEILDRIPLPRPETIPDAIDLAGLPAGADYDWRIPGTQIRIERMQSGPHAGSFLFDANTVSILRDSYAALRDLEYRDPTALALAAFPAAGITPGFYDFYITGPGYLVPGAHPLGAIVDRLPDWSERVIMDQTVWQWGGSVVTLAVLVLAIWLAFRVIDWPAWHHPDSGIAAWMAIAAPLLAAFLTHRATLFIDYDLNFSGTMLEYLLFASGLAELGFLVWAVWRLSSAFATTILASSALSNRGFDASLVRLLSGILGVAASIGVASFGLGRLGVDVVPLLAGLGVGGLAVALAARPTLENLIGGLILFSDKPVRVGDFCTFGDMSGTVEGVGIRSTQIRALNRALISVPNAKFVDMEIVNWARCDTMLIEQTLRLRCETSADQLRHVLIGIREMLHGHPRIEESTIRVRFAGYGESSLDVSVRIYALTRDWNEYHAIREDVNFHIKRIVEASGTRFAVPASVIYTARDSGLDEERTAEAEAAVAAWRREGLLAFPRLTPEQIERVRDSIDYPPEGSSERAQQRSRQREESEPLSDPDSRS</sequence>
<evidence type="ECO:0000256" key="7">
    <source>
        <dbReference type="SAM" id="MobiDB-lite"/>
    </source>
</evidence>
<evidence type="ECO:0000259" key="11">
    <source>
        <dbReference type="Pfam" id="PF21082"/>
    </source>
</evidence>
<dbReference type="SUPFAM" id="SSF82861">
    <property type="entry name" value="Mechanosensitive channel protein MscS (YggB), transmembrane region"/>
    <property type="match status" value="1"/>
</dbReference>
<name>A0A557RMZ3_9GAMM</name>
<dbReference type="InterPro" id="IPR010920">
    <property type="entry name" value="LSM_dom_sf"/>
</dbReference>
<dbReference type="InterPro" id="IPR023408">
    <property type="entry name" value="MscS_beta-dom_sf"/>
</dbReference>
<feature type="chain" id="PRO_5021814553" evidence="9">
    <location>
        <begin position="32"/>
        <end position="835"/>
    </location>
</feature>
<dbReference type="InterPro" id="IPR011066">
    <property type="entry name" value="MscS_channel_C_sf"/>
</dbReference>
<dbReference type="RefSeq" id="WP_144347063.1">
    <property type="nucleotide sequence ID" value="NZ_VMKP01000001.1"/>
</dbReference>
<feature type="transmembrane region" description="Helical" evidence="8">
    <location>
        <begin position="542"/>
        <end position="565"/>
    </location>
</feature>
<dbReference type="Pfam" id="PF00924">
    <property type="entry name" value="MS_channel_2nd"/>
    <property type="match status" value="1"/>
</dbReference>
<dbReference type="Gene3D" id="2.30.30.60">
    <property type="match status" value="1"/>
</dbReference>
<dbReference type="GO" id="GO:0005886">
    <property type="term" value="C:plasma membrane"/>
    <property type="evidence" value="ECO:0007669"/>
    <property type="project" value="UniProtKB-SubCell"/>
</dbReference>
<dbReference type="InterPro" id="IPR006685">
    <property type="entry name" value="MscS_channel_2nd"/>
</dbReference>
<dbReference type="Pfam" id="PF21082">
    <property type="entry name" value="MS_channel_3rd"/>
    <property type="match status" value="1"/>
</dbReference>
<protein>
    <submittedName>
        <fullName evidence="12">Mechanosensitive ion channel family protein</fullName>
    </submittedName>
</protein>
<feature type="region of interest" description="Disordered" evidence="7">
    <location>
        <begin position="798"/>
        <end position="835"/>
    </location>
</feature>
<evidence type="ECO:0000256" key="8">
    <source>
        <dbReference type="SAM" id="Phobius"/>
    </source>
</evidence>
<keyword evidence="13" id="KW-1185">Reference proteome</keyword>
<comment type="subcellular location">
    <subcellularLocation>
        <location evidence="1">Cell membrane</location>
        <topology evidence="1">Multi-pass membrane protein</topology>
    </subcellularLocation>
</comment>
<evidence type="ECO:0000313" key="12">
    <source>
        <dbReference type="EMBL" id="TVO66549.1"/>
    </source>
</evidence>
<evidence type="ECO:0000313" key="13">
    <source>
        <dbReference type="Proteomes" id="UP000316688"/>
    </source>
</evidence>
<feature type="transmembrane region" description="Helical" evidence="8">
    <location>
        <begin position="428"/>
        <end position="452"/>
    </location>
</feature>
<gene>
    <name evidence="12" type="ORF">FPL11_02385</name>
</gene>
<feature type="domain" description="Mechanosensitive ion channel MscS" evidence="10">
    <location>
        <begin position="593"/>
        <end position="658"/>
    </location>
</feature>
<dbReference type="SUPFAM" id="SSF82689">
    <property type="entry name" value="Mechanosensitive channel protein MscS (YggB), C-terminal domain"/>
    <property type="match status" value="1"/>
</dbReference>
<evidence type="ECO:0000256" key="2">
    <source>
        <dbReference type="ARBA" id="ARBA00008017"/>
    </source>
</evidence>
<organism evidence="12 13">
    <name type="scientific">Spiribacter aquaticus</name>
    <dbReference type="NCBI Taxonomy" id="1935996"/>
    <lineage>
        <taxon>Bacteria</taxon>
        <taxon>Pseudomonadati</taxon>
        <taxon>Pseudomonadota</taxon>
        <taxon>Gammaproteobacteria</taxon>
        <taxon>Chromatiales</taxon>
        <taxon>Ectothiorhodospiraceae</taxon>
        <taxon>Spiribacter</taxon>
    </lineage>
</organism>
<evidence type="ECO:0000256" key="4">
    <source>
        <dbReference type="ARBA" id="ARBA00022692"/>
    </source>
</evidence>
<dbReference type="GO" id="GO:0008381">
    <property type="term" value="F:mechanosensitive monoatomic ion channel activity"/>
    <property type="evidence" value="ECO:0007669"/>
    <property type="project" value="UniProtKB-ARBA"/>
</dbReference>
<dbReference type="PANTHER" id="PTHR30566">
    <property type="entry name" value="YNAI-RELATED MECHANOSENSITIVE ION CHANNEL"/>
    <property type="match status" value="1"/>
</dbReference>
<dbReference type="Gene3D" id="1.10.287.1260">
    <property type="match status" value="1"/>
</dbReference>
<keyword evidence="6 8" id="KW-0472">Membrane</keyword>
<reference evidence="12 13" key="1">
    <citation type="submission" date="2019-07" db="EMBL/GenBank/DDBJ databases">
        <title>Reclasification of Spiribacter aquaticus.</title>
        <authorList>
            <person name="Leon M.J."/>
            <person name="Sanchez-Porro C."/>
            <person name="Ventosa A."/>
        </authorList>
    </citation>
    <scope>NUCLEOTIDE SEQUENCE [LARGE SCALE GENOMIC DNA]</scope>
    <source>
        <strain evidence="12 13">SP30</strain>
    </source>
</reference>
<evidence type="ECO:0000259" key="10">
    <source>
        <dbReference type="Pfam" id="PF00924"/>
    </source>
</evidence>
<dbReference type="Gene3D" id="3.30.70.100">
    <property type="match status" value="1"/>
</dbReference>
<dbReference type="EMBL" id="VMKP01000001">
    <property type="protein sequence ID" value="TVO66549.1"/>
    <property type="molecule type" value="Genomic_DNA"/>
</dbReference>
<evidence type="ECO:0000256" key="3">
    <source>
        <dbReference type="ARBA" id="ARBA00022475"/>
    </source>
</evidence>
<evidence type="ECO:0000256" key="6">
    <source>
        <dbReference type="ARBA" id="ARBA00023136"/>
    </source>
</evidence>